<evidence type="ECO:0000256" key="4">
    <source>
        <dbReference type="ARBA" id="ARBA00022989"/>
    </source>
</evidence>
<proteinExistence type="predicted"/>
<feature type="transmembrane region" description="Helical" evidence="6">
    <location>
        <begin position="91"/>
        <end position="108"/>
    </location>
</feature>
<name>A0ABT5ZNC5_9ACTN</name>
<dbReference type="Pfam" id="PF02653">
    <property type="entry name" value="BPD_transp_2"/>
    <property type="match status" value="1"/>
</dbReference>
<keyword evidence="2" id="KW-1003">Cell membrane</keyword>
<evidence type="ECO:0000256" key="6">
    <source>
        <dbReference type="SAM" id="Phobius"/>
    </source>
</evidence>
<evidence type="ECO:0000313" key="7">
    <source>
        <dbReference type="EMBL" id="MDF3291156.1"/>
    </source>
</evidence>
<evidence type="ECO:0000256" key="3">
    <source>
        <dbReference type="ARBA" id="ARBA00022692"/>
    </source>
</evidence>
<keyword evidence="5 6" id="KW-0472">Membrane</keyword>
<dbReference type="EMBL" id="JARJBC010000010">
    <property type="protein sequence ID" value="MDF3291156.1"/>
    <property type="molecule type" value="Genomic_DNA"/>
</dbReference>
<evidence type="ECO:0000256" key="2">
    <source>
        <dbReference type="ARBA" id="ARBA00022475"/>
    </source>
</evidence>
<feature type="transmembrane region" description="Helical" evidence="6">
    <location>
        <begin position="326"/>
        <end position="345"/>
    </location>
</feature>
<comment type="caution">
    <text evidence="7">The sequence shown here is derived from an EMBL/GenBank/DDBJ whole genome shotgun (WGS) entry which is preliminary data.</text>
</comment>
<dbReference type="InterPro" id="IPR001851">
    <property type="entry name" value="ABC_transp_permease"/>
</dbReference>
<dbReference type="PANTHER" id="PTHR47089:SF1">
    <property type="entry name" value="GUANOSINE ABC TRANSPORTER PERMEASE PROTEIN NUPP"/>
    <property type="match status" value="1"/>
</dbReference>
<accession>A0ABT5ZNC5</accession>
<dbReference type="CDD" id="cd06580">
    <property type="entry name" value="TM_PBP1_transp_TpRbsC_like"/>
    <property type="match status" value="1"/>
</dbReference>
<feature type="transmembrane region" description="Helical" evidence="6">
    <location>
        <begin position="114"/>
        <end position="135"/>
    </location>
</feature>
<organism evidence="7 8">
    <name type="scientific">Streptomyces silvisoli</name>
    <dbReference type="NCBI Taxonomy" id="3034235"/>
    <lineage>
        <taxon>Bacteria</taxon>
        <taxon>Bacillati</taxon>
        <taxon>Actinomycetota</taxon>
        <taxon>Actinomycetes</taxon>
        <taxon>Kitasatosporales</taxon>
        <taxon>Streptomycetaceae</taxon>
        <taxon>Streptomyces</taxon>
    </lineage>
</organism>
<sequence>MKKFAKIDKERLLLGLAAPVLALLAAFIVTSLVLLATGKQPFDAFQIMGSYGVKSDSQVYILNKATTYYLAGLAVAIGFRMNLFNIGVDGQYRLAAFVAAVVGGAVSLPSFLELPLIIIVAMLVGAAWAGLAGLLKVGRGVSEVIATIMLNSIATAIIGYLLQPGRLAHLDANTNSVHTTVLPKSGWFFTFTANPAAGPIEGFIVIAALAGVGYWFVLNRTRFGFDLRTVGQSESAAQASGVNVKRMVVTSMLISGAVAGLVGMPTLLNESHQYATDFPTGIGFTGIAIALLGRNHPAGIAVGALLWAFLDRTSNWLEFNGYDKEIVGVMQGVIVLSVVVAYELVRRYGLGRQQRRVGEELAAAAARKTTVKEEVTA</sequence>
<keyword evidence="3 6" id="KW-0812">Transmembrane</keyword>
<reference evidence="7 8" key="1">
    <citation type="submission" date="2023-03" db="EMBL/GenBank/DDBJ databases">
        <title>Draft genome sequence of Streptomyces sp. RB6PN23 isolated from peat swamp forest in Thailand.</title>
        <authorList>
            <person name="Klaysubun C."/>
            <person name="Duangmal K."/>
        </authorList>
    </citation>
    <scope>NUCLEOTIDE SEQUENCE [LARGE SCALE GENOMIC DNA]</scope>
    <source>
        <strain evidence="7 8">RB6PN23</strain>
    </source>
</reference>
<dbReference type="PANTHER" id="PTHR47089">
    <property type="entry name" value="ABC TRANSPORTER, PERMEASE PROTEIN"/>
    <property type="match status" value="1"/>
</dbReference>
<evidence type="ECO:0000256" key="1">
    <source>
        <dbReference type="ARBA" id="ARBA00004651"/>
    </source>
</evidence>
<evidence type="ECO:0000256" key="5">
    <source>
        <dbReference type="ARBA" id="ARBA00023136"/>
    </source>
</evidence>
<feature type="transmembrane region" description="Helical" evidence="6">
    <location>
        <begin position="196"/>
        <end position="218"/>
    </location>
</feature>
<evidence type="ECO:0000313" key="8">
    <source>
        <dbReference type="Proteomes" id="UP001216579"/>
    </source>
</evidence>
<feature type="transmembrane region" description="Helical" evidence="6">
    <location>
        <begin position="144"/>
        <end position="162"/>
    </location>
</feature>
<feature type="transmembrane region" description="Helical" evidence="6">
    <location>
        <begin position="248"/>
        <end position="268"/>
    </location>
</feature>
<dbReference type="RefSeq" id="WP_269853599.1">
    <property type="nucleotide sequence ID" value="NZ_JARJBC010000010.1"/>
</dbReference>
<dbReference type="Proteomes" id="UP001216579">
    <property type="component" value="Unassembled WGS sequence"/>
</dbReference>
<keyword evidence="8" id="KW-1185">Reference proteome</keyword>
<keyword evidence="4 6" id="KW-1133">Transmembrane helix</keyword>
<feature type="transmembrane region" description="Helical" evidence="6">
    <location>
        <begin position="59"/>
        <end position="79"/>
    </location>
</feature>
<protein>
    <submittedName>
        <fullName evidence="7">ABC transporter permease</fullName>
    </submittedName>
</protein>
<comment type="subcellular location">
    <subcellularLocation>
        <location evidence="1">Cell membrane</location>
        <topology evidence="1">Multi-pass membrane protein</topology>
    </subcellularLocation>
</comment>
<gene>
    <name evidence="7" type="ORF">P3G67_18335</name>
</gene>